<reference evidence="1 2" key="1">
    <citation type="submission" date="2020-04" db="EMBL/GenBank/DDBJ databases">
        <authorList>
            <person name="De Canck E."/>
        </authorList>
    </citation>
    <scope>NUCLEOTIDE SEQUENCE [LARGE SCALE GENOMIC DNA]</scope>
    <source>
        <strain evidence="1 2">LMG 3458</strain>
    </source>
</reference>
<sequence>MVRLLLRLLMQRRHHAAYAAGYERGKQDGLQEGKRLAHARLLDLSRNEYPGAARVVQHFLRRSYL</sequence>
<dbReference type="AlphaFoldDB" id="A0A6S6ZYV6"/>
<protein>
    <recommendedName>
        <fullName evidence="3">Essential protein Yae1 N-terminal domain-containing protein</fullName>
    </recommendedName>
</protein>
<dbReference type="EMBL" id="CADIJO010000007">
    <property type="protein sequence ID" value="CAB3697565.1"/>
    <property type="molecule type" value="Genomic_DNA"/>
</dbReference>
<organism evidence="1 2">
    <name type="scientific">Achromobacter deleyi</name>
    <dbReference type="NCBI Taxonomy" id="1353891"/>
    <lineage>
        <taxon>Bacteria</taxon>
        <taxon>Pseudomonadati</taxon>
        <taxon>Pseudomonadota</taxon>
        <taxon>Betaproteobacteria</taxon>
        <taxon>Burkholderiales</taxon>
        <taxon>Alcaligenaceae</taxon>
        <taxon>Achromobacter</taxon>
    </lineage>
</organism>
<evidence type="ECO:0000313" key="2">
    <source>
        <dbReference type="Proteomes" id="UP000494111"/>
    </source>
</evidence>
<name>A0A6S6ZYV6_9BURK</name>
<gene>
    <name evidence="1" type="ORF">LMG3458_02470</name>
</gene>
<evidence type="ECO:0000313" key="1">
    <source>
        <dbReference type="EMBL" id="CAB3697565.1"/>
    </source>
</evidence>
<proteinExistence type="predicted"/>
<evidence type="ECO:0008006" key="3">
    <source>
        <dbReference type="Google" id="ProtNLM"/>
    </source>
</evidence>
<dbReference type="Proteomes" id="UP000494111">
    <property type="component" value="Unassembled WGS sequence"/>
</dbReference>
<accession>A0A6S6ZYV6</accession>